<name>A0A327YGZ6_9FLAO</name>
<keyword evidence="4" id="KW-1185">Reference proteome</keyword>
<reference evidence="3 4" key="1">
    <citation type="submission" date="2018-06" db="EMBL/GenBank/DDBJ databases">
        <title>Genomic Encyclopedia of Type Strains, Phase III (KMG-III): the genomes of soil and plant-associated and newly described type strains.</title>
        <authorList>
            <person name="Whitman W."/>
        </authorList>
    </citation>
    <scope>NUCLEOTIDE SEQUENCE [LARGE SCALE GENOMIC DNA]</scope>
    <source>
        <strain evidence="3 4">CGMCC 1.12398</strain>
    </source>
</reference>
<evidence type="ECO:0000256" key="2">
    <source>
        <dbReference type="SAM" id="Phobius"/>
    </source>
</evidence>
<gene>
    <name evidence="3" type="ORF">B0I03_10867</name>
</gene>
<evidence type="ECO:0008006" key="5">
    <source>
        <dbReference type="Google" id="ProtNLM"/>
    </source>
</evidence>
<dbReference type="AlphaFoldDB" id="A0A327YGZ6"/>
<organism evidence="3 4">
    <name type="scientific">Flavobacterium aquaticum</name>
    <dbReference type="NCBI Taxonomy" id="1236486"/>
    <lineage>
        <taxon>Bacteria</taxon>
        <taxon>Pseudomonadati</taxon>
        <taxon>Bacteroidota</taxon>
        <taxon>Flavobacteriia</taxon>
        <taxon>Flavobacteriales</taxon>
        <taxon>Flavobacteriaceae</taxon>
        <taxon>Flavobacterium</taxon>
    </lineage>
</organism>
<evidence type="ECO:0000313" key="4">
    <source>
        <dbReference type="Proteomes" id="UP000249620"/>
    </source>
</evidence>
<dbReference type="Proteomes" id="UP000249620">
    <property type="component" value="Unassembled WGS sequence"/>
</dbReference>
<comment type="caution">
    <text evidence="3">The sequence shown here is derived from an EMBL/GenBank/DDBJ whole genome shotgun (WGS) entry which is preliminary data.</text>
</comment>
<evidence type="ECO:0000313" key="3">
    <source>
        <dbReference type="EMBL" id="RAK20174.1"/>
    </source>
</evidence>
<proteinExistence type="predicted"/>
<feature type="region of interest" description="Disordered" evidence="1">
    <location>
        <begin position="1"/>
        <end position="21"/>
    </location>
</feature>
<keyword evidence="2" id="KW-0472">Membrane</keyword>
<dbReference type="RefSeq" id="WP_111567680.1">
    <property type="nucleotide sequence ID" value="NZ_QLMI01000008.1"/>
</dbReference>
<keyword evidence="2" id="KW-0812">Transmembrane</keyword>
<accession>A0A327YGZ6</accession>
<feature type="transmembrane region" description="Helical" evidence="2">
    <location>
        <begin position="68"/>
        <end position="87"/>
    </location>
</feature>
<dbReference type="EMBL" id="QLMI01000008">
    <property type="protein sequence ID" value="RAK20174.1"/>
    <property type="molecule type" value="Genomic_DNA"/>
</dbReference>
<protein>
    <recommendedName>
        <fullName evidence="5">Riboflavin synthase subunit beta</fullName>
    </recommendedName>
</protein>
<dbReference type="OrthoDB" id="1139505at2"/>
<evidence type="ECO:0000256" key="1">
    <source>
        <dbReference type="SAM" id="MobiDB-lite"/>
    </source>
</evidence>
<keyword evidence="2" id="KW-1133">Transmembrane helix</keyword>
<sequence>MIKFGKGRMPKNKRFNYTPRHYEGKTVDNPFDFDSPIRRDRETASYNDMRALWSDARDASRNRKNRSFNMRVIVIALILVLIFFFIIDFDFSIFRRK</sequence>
<feature type="compositionally biased region" description="Basic residues" evidence="1">
    <location>
        <begin position="1"/>
        <end position="14"/>
    </location>
</feature>